<feature type="transmembrane region" description="Helical" evidence="13">
    <location>
        <begin position="378"/>
        <end position="399"/>
    </location>
</feature>
<dbReference type="Pfam" id="PF00999">
    <property type="entry name" value="Na_H_Exchanger"/>
    <property type="match status" value="1"/>
</dbReference>
<evidence type="ECO:0008006" key="19">
    <source>
        <dbReference type="Google" id="ProtNLM"/>
    </source>
</evidence>
<feature type="transmembrane region" description="Helical" evidence="13">
    <location>
        <begin position="72"/>
        <end position="90"/>
    </location>
</feature>
<feature type="transmembrane region" description="Helical" evidence="13">
    <location>
        <begin position="166"/>
        <end position="188"/>
    </location>
</feature>
<dbReference type="InterPro" id="IPR038770">
    <property type="entry name" value="Na+/solute_symporter_sf"/>
</dbReference>
<evidence type="ECO:0000256" key="6">
    <source>
        <dbReference type="ARBA" id="ARBA00022692"/>
    </source>
</evidence>
<feature type="domain" description="Cation/H(+) antiporter central" evidence="15">
    <location>
        <begin position="488"/>
        <end position="624"/>
    </location>
</feature>
<dbReference type="Proteomes" id="UP000604825">
    <property type="component" value="Unassembled WGS sequence"/>
</dbReference>
<feature type="transmembrane region" description="Helical" evidence="13">
    <location>
        <begin position="248"/>
        <end position="267"/>
    </location>
</feature>
<evidence type="ECO:0000259" key="15">
    <source>
        <dbReference type="Pfam" id="PF23256"/>
    </source>
</evidence>
<sequence length="846" mass="89990">MDCSMTSSILSANYNTILFEFGVILVSSKVLYALLRKVYQPRVFSDLLLGIILAQFRVLSLTNAINLVFGKIGGFVFAPYLFALGVEMDPTTLLDAPTGDSVVAYAGILSTCVLVTLFHMPLMQATSGVVHERSLRSFLGLAAVLANTASPVLTRLTTDLKIAKTAVGRLAVGAGLASDMLTTMLIAVGSMIWRDTGVDGRESNDSPIVQPVLTAAVLVVVIVSAFVSRAMAEWVGSRNPEGRRMRGFDLSLVALAAAALCWLSSALRLNVNMAAFLVGLAFPSEGRVSRLLVSKTNFVLSSFVLPLYVAHVCLSLRQTTDDIEVAGLTRDDGFRAYVMELPFPWWKVFFVTVMGTLGKLTGCAAAGLLRGLGMLEALALGMLLNVKGYFHLYCAQAAFDAGIITDKSFMAIIFMVALNVAVTPMVGMGIASWARRSVQWRLMGLQHHDPSTELRLVVGLHGPQDVPTLSYIMEALRWGGGAGGGGELAVYAVDMVQMTDQTAAAIVKGGGFDGVTVVDEEVSEMRKLIGEALDAYQAECGGGAKVKVRRLLALSSFPDMHSDMCICAEDAMAALVLLPFHKAQRADGSMEPGHHGFRVVNQKVLQLAPCSVGVVVDRGLGGKHAAAVVSGSSSQQSQTQAAAAVVVVFIGGADDREALTLASLMSKHPGVRLTALRVVQNATAQARARARTSLFESKGSRRGGGGGGGMMGAPASSALGQEEAQMQVDDKFFAEFYRKHVAGSKQPGAAVAAIGYLEKHVADGAELVAVLRGMQADYRLFIVGRGRDRSSVLTEGLDEWAECLELGPVGDILASSDFSTTASVLIVQQYDAKKHYKVIDEEFMPL</sequence>
<evidence type="ECO:0000259" key="16">
    <source>
        <dbReference type="Pfam" id="PF23259"/>
    </source>
</evidence>
<dbReference type="Pfam" id="PF23259">
    <property type="entry name" value="CHX17_C"/>
    <property type="match status" value="1"/>
</dbReference>
<evidence type="ECO:0000256" key="4">
    <source>
        <dbReference type="ARBA" id="ARBA00022448"/>
    </source>
</evidence>
<evidence type="ECO:0000259" key="14">
    <source>
        <dbReference type="Pfam" id="PF00999"/>
    </source>
</evidence>
<dbReference type="EMBL" id="CAJGYO010000015">
    <property type="protein sequence ID" value="CAD6269518.1"/>
    <property type="molecule type" value="Genomic_DNA"/>
</dbReference>
<comment type="function">
    <text evidence="1">May function as sodium-coupled metabolite transporter across the chloroplast envelope.</text>
</comment>
<dbReference type="GO" id="GO:0012505">
    <property type="term" value="C:endomembrane system"/>
    <property type="evidence" value="ECO:0007669"/>
    <property type="project" value="TreeGrafter"/>
</dbReference>
<keyword evidence="10 13" id="KW-0472">Membrane</keyword>
<name>A0A811RI51_9POAL</name>
<keyword evidence="6 13" id="KW-0812">Transmembrane</keyword>
<dbReference type="GO" id="GO:0006813">
    <property type="term" value="P:potassium ion transport"/>
    <property type="evidence" value="ECO:0007669"/>
    <property type="project" value="UniProtKB-KW"/>
</dbReference>
<dbReference type="AlphaFoldDB" id="A0A811RI51"/>
<keyword evidence="9" id="KW-0406">Ion transport</keyword>
<feature type="domain" description="Cation/H(+) antiporter C-terminal" evidence="16">
    <location>
        <begin position="753"/>
        <end position="833"/>
    </location>
</feature>
<accession>A0A811RI51</accession>
<dbReference type="InterPro" id="IPR006153">
    <property type="entry name" value="Cation/H_exchanger_TM"/>
</dbReference>
<feature type="transmembrane region" description="Helical" evidence="13">
    <location>
        <begin position="12"/>
        <end position="35"/>
    </location>
</feature>
<evidence type="ECO:0000256" key="3">
    <source>
        <dbReference type="ARBA" id="ARBA00004141"/>
    </source>
</evidence>
<gene>
    <name evidence="17" type="ORF">NCGR_LOCUS52822</name>
</gene>
<feature type="transmembrane region" description="Helical" evidence="13">
    <location>
        <begin position="208"/>
        <end position="227"/>
    </location>
</feature>
<organism evidence="17 18">
    <name type="scientific">Miscanthus lutarioriparius</name>
    <dbReference type="NCBI Taxonomy" id="422564"/>
    <lineage>
        <taxon>Eukaryota</taxon>
        <taxon>Viridiplantae</taxon>
        <taxon>Streptophyta</taxon>
        <taxon>Embryophyta</taxon>
        <taxon>Tracheophyta</taxon>
        <taxon>Spermatophyta</taxon>
        <taxon>Magnoliopsida</taxon>
        <taxon>Liliopsida</taxon>
        <taxon>Poales</taxon>
        <taxon>Poaceae</taxon>
        <taxon>PACMAD clade</taxon>
        <taxon>Panicoideae</taxon>
        <taxon>Andropogonodae</taxon>
        <taxon>Andropogoneae</taxon>
        <taxon>Saccharinae</taxon>
        <taxon>Miscanthus</taxon>
    </lineage>
</organism>
<evidence type="ECO:0000256" key="13">
    <source>
        <dbReference type="SAM" id="Phobius"/>
    </source>
</evidence>
<dbReference type="OrthoDB" id="754456at2759"/>
<evidence type="ECO:0000256" key="10">
    <source>
        <dbReference type="ARBA" id="ARBA00023136"/>
    </source>
</evidence>
<dbReference type="GO" id="GO:0009941">
    <property type="term" value="C:chloroplast envelope"/>
    <property type="evidence" value="ECO:0007669"/>
    <property type="project" value="UniProtKB-SubCell"/>
</dbReference>
<comment type="subcellular location">
    <subcellularLocation>
        <location evidence="3">Membrane</location>
        <topology evidence="3">Multi-pass membrane protein</topology>
    </subcellularLocation>
    <subcellularLocation>
        <location evidence="2">Plastid</location>
        <location evidence="2">Chloroplast envelope</location>
    </subcellularLocation>
</comment>
<evidence type="ECO:0000313" key="18">
    <source>
        <dbReference type="Proteomes" id="UP000604825"/>
    </source>
</evidence>
<evidence type="ECO:0000256" key="2">
    <source>
        <dbReference type="ARBA" id="ARBA00004119"/>
    </source>
</evidence>
<feature type="compositionally biased region" description="Gly residues" evidence="12">
    <location>
        <begin position="702"/>
        <end position="711"/>
    </location>
</feature>
<keyword evidence="18" id="KW-1185">Reference proteome</keyword>
<evidence type="ECO:0000256" key="11">
    <source>
        <dbReference type="ARBA" id="ARBA00038341"/>
    </source>
</evidence>
<evidence type="ECO:0000256" key="1">
    <source>
        <dbReference type="ARBA" id="ARBA00003198"/>
    </source>
</evidence>
<feature type="domain" description="Cation/H+ exchanger transmembrane" evidence="14">
    <location>
        <begin position="29"/>
        <end position="425"/>
    </location>
</feature>
<keyword evidence="5" id="KW-0633">Potassium transport</keyword>
<dbReference type="GO" id="GO:0015297">
    <property type="term" value="F:antiporter activity"/>
    <property type="evidence" value="ECO:0007669"/>
    <property type="project" value="InterPro"/>
</dbReference>
<dbReference type="FunFam" id="1.20.1530.20:FF:000046">
    <property type="entry name" value="Cation/H(+) antiporter 28"/>
    <property type="match status" value="1"/>
</dbReference>
<comment type="caution">
    <text evidence="17">The sequence shown here is derived from an EMBL/GenBank/DDBJ whole genome shotgun (WGS) entry which is preliminary data.</text>
</comment>
<dbReference type="GO" id="GO:0016020">
    <property type="term" value="C:membrane"/>
    <property type="evidence" value="ECO:0007669"/>
    <property type="project" value="UniProtKB-SubCell"/>
</dbReference>
<feature type="transmembrane region" description="Helical" evidence="13">
    <location>
        <begin position="102"/>
        <end position="122"/>
    </location>
</feature>
<keyword evidence="7" id="KW-0630">Potassium</keyword>
<evidence type="ECO:0000313" key="17">
    <source>
        <dbReference type="EMBL" id="CAD6269518.1"/>
    </source>
</evidence>
<protein>
    <recommendedName>
        <fullName evidence="19">Cation/H+ exchanger domain-containing protein</fullName>
    </recommendedName>
</protein>
<evidence type="ECO:0000256" key="5">
    <source>
        <dbReference type="ARBA" id="ARBA00022538"/>
    </source>
</evidence>
<dbReference type="PANTHER" id="PTHR32468">
    <property type="entry name" value="CATION/H + ANTIPORTER"/>
    <property type="match status" value="1"/>
</dbReference>
<reference evidence="17" key="1">
    <citation type="submission" date="2020-10" db="EMBL/GenBank/DDBJ databases">
        <authorList>
            <person name="Han B."/>
            <person name="Lu T."/>
            <person name="Zhao Q."/>
            <person name="Huang X."/>
            <person name="Zhao Y."/>
        </authorList>
    </citation>
    <scope>NUCLEOTIDE SEQUENCE</scope>
</reference>
<dbReference type="GO" id="GO:0006885">
    <property type="term" value="P:regulation of pH"/>
    <property type="evidence" value="ECO:0007669"/>
    <property type="project" value="TreeGrafter"/>
</dbReference>
<evidence type="ECO:0000256" key="8">
    <source>
        <dbReference type="ARBA" id="ARBA00022989"/>
    </source>
</evidence>
<keyword evidence="8 13" id="KW-1133">Transmembrane helix</keyword>
<dbReference type="GO" id="GO:1902600">
    <property type="term" value="P:proton transmembrane transport"/>
    <property type="evidence" value="ECO:0007669"/>
    <property type="project" value="InterPro"/>
</dbReference>
<keyword evidence="4" id="KW-0813">Transport</keyword>
<comment type="similarity">
    <text evidence="11">Belongs to the monovalent cation:proton antiporter 2 (CPA2) transporter (TC 2.A.37) family. CHX (TC 2.A.37.4) subfamily.</text>
</comment>
<dbReference type="InterPro" id="IPR050794">
    <property type="entry name" value="CPA2_transporter"/>
</dbReference>
<evidence type="ECO:0000256" key="12">
    <source>
        <dbReference type="SAM" id="MobiDB-lite"/>
    </source>
</evidence>
<dbReference type="Pfam" id="PF23256">
    <property type="entry name" value="CHX17_2nd"/>
    <property type="match status" value="1"/>
</dbReference>
<dbReference type="PANTHER" id="PTHR32468:SF145">
    <property type="entry name" value="CATION_H(+) ANTIPORTER 28"/>
    <property type="match status" value="1"/>
</dbReference>
<proteinExistence type="inferred from homology"/>
<evidence type="ECO:0000256" key="7">
    <source>
        <dbReference type="ARBA" id="ARBA00022958"/>
    </source>
</evidence>
<evidence type="ECO:0000256" key="9">
    <source>
        <dbReference type="ARBA" id="ARBA00023065"/>
    </source>
</evidence>
<dbReference type="InterPro" id="IPR057290">
    <property type="entry name" value="CHX17_C"/>
</dbReference>
<dbReference type="InterPro" id="IPR057291">
    <property type="entry name" value="CHX17_2nd"/>
</dbReference>
<dbReference type="Gene3D" id="1.20.1530.20">
    <property type="match status" value="1"/>
</dbReference>
<feature type="transmembrane region" description="Helical" evidence="13">
    <location>
        <begin position="411"/>
        <end position="434"/>
    </location>
</feature>
<feature type="region of interest" description="Disordered" evidence="12">
    <location>
        <begin position="690"/>
        <end position="720"/>
    </location>
</feature>